<dbReference type="EMBL" id="WKJO01000001">
    <property type="protein sequence ID" value="MRX21981.1"/>
    <property type="molecule type" value="Genomic_DNA"/>
</dbReference>
<evidence type="ECO:0000313" key="2">
    <source>
        <dbReference type="EMBL" id="MRX21981.1"/>
    </source>
</evidence>
<keyword evidence="3" id="KW-1185">Reference proteome</keyword>
<evidence type="ECO:0000313" key="3">
    <source>
        <dbReference type="Proteomes" id="UP000439022"/>
    </source>
</evidence>
<keyword evidence="1" id="KW-0472">Membrane</keyword>
<name>A0A6A8GGP8_9EURY</name>
<gene>
    <name evidence="2" type="ORF">GJR96_08430</name>
</gene>
<keyword evidence="1" id="KW-1133">Transmembrane helix</keyword>
<dbReference type="RefSeq" id="WP_151162537.1">
    <property type="nucleotide sequence ID" value="NZ_WKJO01000001.1"/>
</dbReference>
<feature type="transmembrane region" description="Helical" evidence="1">
    <location>
        <begin position="137"/>
        <end position="160"/>
    </location>
</feature>
<dbReference type="Proteomes" id="UP000439022">
    <property type="component" value="Unassembled WGS sequence"/>
</dbReference>
<accession>A0A6A8GGP8</accession>
<reference evidence="2 3" key="1">
    <citation type="submission" date="2019-11" db="EMBL/GenBank/DDBJ databases">
        <title>Whole genome sequence of Haloferax sp. MBLA0076.</title>
        <authorList>
            <person name="Seo M.-J."/>
            <person name="Cho E.-S."/>
        </authorList>
    </citation>
    <scope>NUCLEOTIDE SEQUENCE [LARGE SCALE GENOMIC DNA]</scope>
    <source>
        <strain evidence="2 3">MBLA0076</strain>
    </source>
</reference>
<sequence>MATISTLLATGGLALDILGAAIIALPDIPRAKLILWSAVVRRGLNRMEGTGIREGERGYGQLKKILEAHYNVEFPPDVWAMRVGFYTMSKYGYETVYLFTDPDDEDKQVALGKDLGLDVDYRVVKKGLQTRLDRQQAFIRGAGFLLLGTGFISQIVARLIV</sequence>
<proteinExistence type="predicted"/>
<feature type="transmembrane region" description="Helical" evidence="1">
    <location>
        <begin position="6"/>
        <end position="25"/>
    </location>
</feature>
<comment type="caution">
    <text evidence="2">The sequence shown here is derived from an EMBL/GenBank/DDBJ whole genome shotgun (WGS) entry which is preliminary data.</text>
</comment>
<organism evidence="2 3">
    <name type="scientific">Haloferax litoreum</name>
    <dbReference type="NCBI Taxonomy" id="2666140"/>
    <lineage>
        <taxon>Archaea</taxon>
        <taxon>Methanobacteriati</taxon>
        <taxon>Methanobacteriota</taxon>
        <taxon>Stenosarchaea group</taxon>
        <taxon>Halobacteria</taxon>
        <taxon>Halobacteriales</taxon>
        <taxon>Haloferacaceae</taxon>
        <taxon>Haloferax</taxon>
    </lineage>
</organism>
<evidence type="ECO:0000256" key="1">
    <source>
        <dbReference type="SAM" id="Phobius"/>
    </source>
</evidence>
<dbReference type="AlphaFoldDB" id="A0A6A8GGP8"/>
<protein>
    <submittedName>
        <fullName evidence="2">Uncharacterized protein</fullName>
    </submittedName>
</protein>
<keyword evidence="1" id="KW-0812">Transmembrane</keyword>